<dbReference type="Pfam" id="PF05729">
    <property type="entry name" value="NACHT"/>
    <property type="match status" value="1"/>
</dbReference>
<dbReference type="EMBL" id="MU853333">
    <property type="protein sequence ID" value="KAK4116059.1"/>
    <property type="molecule type" value="Genomic_DNA"/>
</dbReference>
<dbReference type="InterPro" id="IPR027417">
    <property type="entry name" value="P-loop_NTPase"/>
</dbReference>
<feature type="region of interest" description="Disordered" evidence="1">
    <location>
        <begin position="457"/>
        <end position="481"/>
    </location>
</feature>
<dbReference type="PANTHER" id="PTHR46312">
    <property type="entry name" value="NACHT DOMAIN-CONTAINING PROTEIN"/>
    <property type="match status" value="1"/>
</dbReference>
<feature type="transmembrane region" description="Helical" evidence="2">
    <location>
        <begin position="227"/>
        <end position="246"/>
    </location>
</feature>
<dbReference type="PANTHER" id="PTHR46312:SF2">
    <property type="entry name" value="NUCLEOTIDE-BINDING OLIGOMERIZATION DOMAIN-CONTAINING PROTEIN 2-LIKE"/>
    <property type="match status" value="1"/>
</dbReference>
<comment type="caution">
    <text evidence="4">The sequence shown here is derived from an EMBL/GenBank/DDBJ whole genome shotgun (WGS) entry which is preliminary data.</text>
</comment>
<dbReference type="InterPro" id="IPR055496">
    <property type="entry name" value="DUF7068"/>
</dbReference>
<keyword evidence="2" id="KW-0812">Transmembrane</keyword>
<dbReference type="SUPFAM" id="SSF53474">
    <property type="entry name" value="alpha/beta-Hydrolases"/>
    <property type="match status" value="1"/>
</dbReference>
<keyword evidence="2" id="KW-1133">Transmembrane helix</keyword>
<gene>
    <name evidence="4" type="ORF">N656DRAFT_841570</name>
</gene>
<dbReference type="InterPro" id="IPR007111">
    <property type="entry name" value="NACHT_NTPase"/>
</dbReference>
<protein>
    <recommendedName>
        <fullName evidence="3">NACHT domain-containing protein</fullName>
    </recommendedName>
</protein>
<feature type="transmembrane region" description="Helical" evidence="2">
    <location>
        <begin position="6"/>
        <end position="23"/>
    </location>
</feature>
<organism evidence="4 5">
    <name type="scientific">Canariomyces notabilis</name>
    <dbReference type="NCBI Taxonomy" id="2074819"/>
    <lineage>
        <taxon>Eukaryota</taxon>
        <taxon>Fungi</taxon>
        <taxon>Dikarya</taxon>
        <taxon>Ascomycota</taxon>
        <taxon>Pezizomycotina</taxon>
        <taxon>Sordariomycetes</taxon>
        <taxon>Sordariomycetidae</taxon>
        <taxon>Sordariales</taxon>
        <taxon>Chaetomiaceae</taxon>
        <taxon>Canariomyces</taxon>
    </lineage>
</organism>
<dbReference type="Proteomes" id="UP001302812">
    <property type="component" value="Unassembled WGS sequence"/>
</dbReference>
<feature type="compositionally biased region" description="Basic and acidic residues" evidence="1">
    <location>
        <begin position="457"/>
        <end position="467"/>
    </location>
</feature>
<feature type="region of interest" description="Disordered" evidence="1">
    <location>
        <begin position="32"/>
        <end position="60"/>
    </location>
</feature>
<dbReference type="GeneID" id="89943127"/>
<evidence type="ECO:0000313" key="4">
    <source>
        <dbReference type="EMBL" id="KAK4116059.1"/>
    </source>
</evidence>
<evidence type="ECO:0000259" key="3">
    <source>
        <dbReference type="PROSITE" id="PS50837"/>
    </source>
</evidence>
<sequence>MNSVRVGQAIFLVGGTIALYVLLRRLAHSRSASSTPARYGSRHEGRLSDSPPQSPQRTKGVTLCQVYPPPDSGTKTDVDIIAIHGLDTKSPDTWLWKPKEESHKQKVVPSFICPRCKQDMGTKEALETHLAVDKDRICNFEELPFSTSSANLEEGKKAPVNWLKDSHMLPRRCPTARIFTCDWPADLLEQPDFIQKTIEEFARLLLAGIESRPPVPNDSLGKDDRPIVFIASCLGGIILMKALVMASHEYLSVKRATRGIVFLATPFRGTSFQDVAKWAEPGLRAWASVRDKNVSGNLLKQVKSTFELGELVRNFTTLCRENNLIDHVFAFYETQTSSLLQKVVPWLPDSLSRKQLLVDQLSATLDFVPHPLPLERRHVLMNKFCDPDCADYKKVSGKIEDLLRKIREGTPLAQADIWIRDKHYTEDKLKVERLSGEAISMDHCYINLAIIEQPDKTWNRPEPRSEADSATQSSPFSRSARLRVETPDENIQVELPSLFNPRKRGDDVVQPRRILIRGRAGVGKTTLCKKIVYEFIRRTWSQWNELFDRVLWVPLRHLKLDERRQMAGYSFLDLFRHEYFSLPNQRPDLAEALSNTLDETKSRRTLFILDGLDEISQDLSDGSDMFRFLKELLDQPNVIIMSRPSGTLPTGLRGIDIELETIGFYPDQISEYLERIVPEKANEIHSFLQGHVLLLDLVRIPVQLDALCFIWDERLDSGIELDTMTAIYRAIEHTLWKKDIVQLEKTDGGEPVTKFLIHRSDRHEIEKLAEDEICFLEGLAFTGLYNDVIDFESRHRNDITTLLKPPFLLDKILPRLSFLRTSDPLSKYHNRSYHFLHLTYQEYFAARYFVRQWKLESPVKCLTLSGGQIENMKPIRFLQKHKYDPRYDIFWRFVAGLLDDDGEALGFFQAIEAEPRDLLGPTHQRLVMHCLSEIQRKESTFRDLRAKLEKQLEQWLLFECGFTQNSWLTREMECPELVLANALERASEDARLILLKSLSTRTTVPSSVIDLTSLWLNDCISGRLCIAILRILRQQQKELPDTILQSIATRLEDDDGYVREAAIKALQGRADCKQGIQLSDDIREIRNNLGNYPFS</sequence>
<proteinExistence type="predicted"/>
<name>A0AAN6TKF9_9PEZI</name>
<dbReference type="RefSeq" id="XP_064673629.1">
    <property type="nucleotide sequence ID" value="XM_064819001.1"/>
</dbReference>
<feature type="compositionally biased region" description="Polar residues" evidence="1">
    <location>
        <begin position="468"/>
        <end position="477"/>
    </location>
</feature>
<dbReference type="Pfam" id="PF23238">
    <property type="entry name" value="DUF7068"/>
    <property type="match status" value="1"/>
</dbReference>
<evidence type="ECO:0000256" key="2">
    <source>
        <dbReference type="SAM" id="Phobius"/>
    </source>
</evidence>
<evidence type="ECO:0000256" key="1">
    <source>
        <dbReference type="SAM" id="MobiDB-lite"/>
    </source>
</evidence>
<dbReference type="Gene3D" id="3.40.50.300">
    <property type="entry name" value="P-loop containing nucleotide triphosphate hydrolases"/>
    <property type="match status" value="1"/>
</dbReference>
<feature type="domain" description="NACHT" evidence="3">
    <location>
        <begin position="512"/>
        <end position="618"/>
    </location>
</feature>
<reference evidence="4" key="1">
    <citation type="journal article" date="2023" name="Mol. Phylogenet. Evol.">
        <title>Genome-scale phylogeny and comparative genomics of the fungal order Sordariales.</title>
        <authorList>
            <person name="Hensen N."/>
            <person name="Bonometti L."/>
            <person name="Westerberg I."/>
            <person name="Brannstrom I.O."/>
            <person name="Guillou S."/>
            <person name="Cros-Aarteil S."/>
            <person name="Calhoun S."/>
            <person name="Haridas S."/>
            <person name="Kuo A."/>
            <person name="Mondo S."/>
            <person name="Pangilinan J."/>
            <person name="Riley R."/>
            <person name="LaButti K."/>
            <person name="Andreopoulos B."/>
            <person name="Lipzen A."/>
            <person name="Chen C."/>
            <person name="Yan M."/>
            <person name="Daum C."/>
            <person name="Ng V."/>
            <person name="Clum A."/>
            <person name="Steindorff A."/>
            <person name="Ohm R.A."/>
            <person name="Martin F."/>
            <person name="Silar P."/>
            <person name="Natvig D.O."/>
            <person name="Lalanne C."/>
            <person name="Gautier V."/>
            <person name="Ament-Velasquez S.L."/>
            <person name="Kruys A."/>
            <person name="Hutchinson M.I."/>
            <person name="Powell A.J."/>
            <person name="Barry K."/>
            <person name="Miller A.N."/>
            <person name="Grigoriev I.V."/>
            <person name="Debuchy R."/>
            <person name="Gladieux P."/>
            <person name="Hiltunen Thoren M."/>
            <person name="Johannesson H."/>
        </authorList>
    </citation>
    <scope>NUCLEOTIDE SEQUENCE</scope>
    <source>
        <strain evidence="4">CBS 508.74</strain>
    </source>
</reference>
<dbReference type="PROSITE" id="PS50837">
    <property type="entry name" value="NACHT"/>
    <property type="match status" value="1"/>
</dbReference>
<keyword evidence="2" id="KW-0472">Membrane</keyword>
<dbReference type="AlphaFoldDB" id="A0AAN6TKF9"/>
<dbReference type="InterPro" id="IPR029058">
    <property type="entry name" value="AB_hydrolase_fold"/>
</dbReference>
<dbReference type="SUPFAM" id="SSF52540">
    <property type="entry name" value="P-loop containing nucleoside triphosphate hydrolases"/>
    <property type="match status" value="1"/>
</dbReference>
<reference evidence="4" key="2">
    <citation type="submission" date="2023-05" db="EMBL/GenBank/DDBJ databases">
        <authorList>
            <consortium name="Lawrence Berkeley National Laboratory"/>
            <person name="Steindorff A."/>
            <person name="Hensen N."/>
            <person name="Bonometti L."/>
            <person name="Westerberg I."/>
            <person name="Brannstrom I.O."/>
            <person name="Guillou S."/>
            <person name="Cros-Aarteil S."/>
            <person name="Calhoun S."/>
            <person name="Haridas S."/>
            <person name="Kuo A."/>
            <person name="Mondo S."/>
            <person name="Pangilinan J."/>
            <person name="Riley R."/>
            <person name="Labutti K."/>
            <person name="Andreopoulos B."/>
            <person name="Lipzen A."/>
            <person name="Chen C."/>
            <person name="Yanf M."/>
            <person name="Daum C."/>
            <person name="Ng V."/>
            <person name="Clum A."/>
            <person name="Ohm R."/>
            <person name="Martin F."/>
            <person name="Silar P."/>
            <person name="Natvig D."/>
            <person name="Lalanne C."/>
            <person name="Gautier V."/>
            <person name="Ament-Velasquez S.L."/>
            <person name="Kruys A."/>
            <person name="Hutchinson M.I."/>
            <person name="Powell A.J."/>
            <person name="Barry K."/>
            <person name="Miller A.N."/>
            <person name="Grigoriev I.V."/>
            <person name="Debuchy R."/>
            <person name="Gladieux P."/>
            <person name="Thoren M.H."/>
            <person name="Johannesson H."/>
        </authorList>
    </citation>
    <scope>NUCLEOTIDE SEQUENCE</scope>
    <source>
        <strain evidence="4">CBS 508.74</strain>
    </source>
</reference>
<keyword evidence="5" id="KW-1185">Reference proteome</keyword>
<evidence type="ECO:0000313" key="5">
    <source>
        <dbReference type="Proteomes" id="UP001302812"/>
    </source>
</evidence>
<accession>A0AAN6TKF9</accession>